<accession>A0AAD0PQ83</accession>
<evidence type="ECO:0000313" key="1">
    <source>
        <dbReference type="EMBL" id="AXH55450.1"/>
    </source>
</evidence>
<dbReference type="AlphaFoldDB" id="A0AAD0PQ83"/>
<gene>
    <name evidence="1" type="ORF">PLA107_009100</name>
</gene>
<organism evidence="1 2">
    <name type="scientific">Pseudomonas amygdali pv. lachrymans str. M301315</name>
    <dbReference type="NCBI Taxonomy" id="629260"/>
    <lineage>
        <taxon>Bacteria</taxon>
        <taxon>Pseudomonadati</taxon>
        <taxon>Pseudomonadota</taxon>
        <taxon>Gammaproteobacteria</taxon>
        <taxon>Pseudomonadales</taxon>
        <taxon>Pseudomonadaceae</taxon>
        <taxon>Pseudomonas</taxon>
        <taxon>Pseudomonas amygdali</taxon>
    </lineage>
</organism>
<dbReference type="EMBL" id="CP031225">
    <property type="protein sequence ID" value="AXH55450.1"/>
    <property type="molecule type" value="Genomic_DNA"/>
</dbReference>
<reference evidence="1 2" key="1">
    <citation type="journal article" date="2011" name="PLoS Pathog.">
        <title>Dynamic evolution of pathogenicity revealed by sequencing and comparative genomics of 19 Pseudomonas syringae isolates.</title>
        <authorList>
            <person name="Baltrus D.A."/>
            <person name="Nishimura M.T."/>
            <person name="Romanchuk A."/>
            <person name="Chang J.H."/>
            <person name="Mukhtar M.S."/>
            <person name="Cherkis K."/>
            <person name="Roach J."/>
            <person name="Grant S.R."/>
            <person name="Jones C.D."/>
            <person name="Dangl J.L."/>
        </authorList>
    </citation>
    <scope>NUCLEOTIDE SEQUENCE [LARGE SCALE GENOMIC DNA]</scope>
    <source>
        <strain evidence="1 2">M301315</strain>
    </source>
</reference>
<dbReference type="Proteomes" id="UP000006426">
    <property type="component" value="Chromosome"/>
</dbReference>
<name>A0AAD0PQ83_PSEAV</name>
<sequence>MSVAASESDGQVDVHVSNAGLSSGWDITYLTASGRPVLPLKKGEFATKEEALAAGFERGHAAIKADNYPGEISR</sequence>
<proteinExistence type="predicted"/>
<evidence type="ECO:0000313" key="2">
    <source>
        <dbReference type="Proteomes" id="UP000006426"/>
    </source>
</evidence>
<dbReference type="RefSeq" id="WP_005741276.1">
    <property type="nucleotide sequence ID" value="NZ_CP031225.1"/>
</dbReference>
<protein>
    <submittedName>
        <fullName evidence="1">Uncharacterized protein</fullName>
    </submittedName>
</protein>